<proteinExistence type="predicted"/>
<dbReference type="OrthoDB" id="9133369at2"/>
<reference evidence="1" key="1">
    <citation type="submission" date="2016-01" db="EMBL/GenBank/DDBJ databases">
        <authorList>
            <person name="Peeters C."/>
        </authorList>
    </citation>
    <scope>NUCLEOTIDE SEQUENCE</scope>
    <source>
        <strain evidence="1">LMG 29320</strain>
    </source>
</reference>
<dbReference type="EMBL" id="FCNX02000019">
    <property type="protein sequence ID" value="SAK99202.1"/>
    <property type="molecule type" value="Genomic_DNA"/>
</dbReference>
<dbReference type="Proteomes" id="UP000054903">
    <property type="component" value="Unassembled WGS sequence"/>
</dbReference>
<sequence>MESGSTGYIYLGIPSRLAGVLWTTVNDMQRSLSGRENCAWAQLTSAALSRCVLHFACLCRERGIGESDSELACSEVFHVFAEQLANDTTAAEWSVPPHMVPVVAGTIAACGQLVVDRMGQPI</sequence>
<accession>A0A158DX67</accession>
<evidence type="ECO:0000313" key="2">
    <source>
        <dbReference type="Proteomes" id="UP000054903"/>
    </source>
</evidence>
<organism evidence="1 2">
    <name type="scientific">Caballeronia fortuita</name>
    <dbReference type="NCBI Taxonomy" id="1777138"/>
    <lineage>
        <taxon>Bacteria</taxon>
        <taxon>Pseudomonadati</taxon>
        <taxon>Pseudomonadota</taxon>
        <taxon>Betaproteobacteria</taxon>
        <taxon>Burkholderiales</taxon>
        <taxon>Burkholderiaceae</taxon>
        <taxon>Caballeronia</taxon>
    </lineage>
</organism>
<keyword evidence="2" id="KW-1185">Reference proteome</keyword>
<dbReference type="RefSeq" id="WP_061137983.1">
    <property type="nucleotide sequence ID" value="NZ_FCNX02000019.1"/>
</dbReference>
<evidence type="ECO:0000313" key="1">
    <source>
        <dbReference type="EMBL" id="SAK99202.1"/>
    </source>
</evidence>
<gene>
    <name evidence="1" type="ORF">AWB77_05946</name>
</gene>
<name>A0A158DX67_9BURK</name>
<dbReference type="AlphaFoldDB" id="A0A158DX67"/>
<protein>
    <submittedName>
        <fullName evidence="1">Uncharacterized protein</fullName>
    </submittedName>
</protein>
<comment type="caution">
    <text evidence="1">The sequence shown here is derived from an EMBL/GenBank/DDBJ whole genome shotgun (WGS) entry which is preliminary data.</text>
</comment>